<dbReference type="InterPro" id="IPR004274">
    <property type="entry name" value="FCP1_dom"/>
</dbReference>
<dbReference type="GO" id="GO:0005744">
    <property type="term" value="C:TIM23 mitochondrial import inner membrane translocase complex"/>
    <property type="evidence" value="ECO:0007669"/>
    <property type="project" value="UniProtKB-UniRule"/>
</dbReference>
<sequence length="519" mass="54976">MPCVSAPSTPSPAGANAVDTTPPGGGALPDMASSVIASYVSPLGGSAEESSAAHPSVSLVDLPDSASSMNALSPEARMALLRRPWRGPVGTYPAVWLDEFGRGHGEGGFEDEAAHLAFIHQLPSPLANLPDHLKLPPLSEDETRRGKITVVLDLDETLVHCRMQPWETSHDGYDPDLNPSITNFYDVNRNEPPLEEMEFEIVVNGQPLRVYARLRPKLREFLQAMADEPEIFDVVVFTASQAVYADALLDRIDPAGNLVSHRRYRDTCVQVGPLFVKDLRALGRPLDRVVLVDNALLSFGYNMDSGVPIRSWYGRDRSDRALHELTELMFETAEFCGTRRRDGSLFRAAEALAALGTTGASASSPSSGSSAASLSPCSVLTPPLTKQLSFNGTAAGTSPADAAAAAAAPASSSQDSTDSESADDDSDTGGAPSAAALTRDRSSSSVHSQSAAADSSQQPPSPSAGTEGADAAAAATSSPKAQPLRDIRELLIERFAMPMRLNRHIPPPPITESGWSLGW</sequence>
<dbReference type="Proteomes" id="UP000030693">
    <property type="component" value="Unassembled WGS sequence"/>
</dbReference>
<comment type="function">
    <text evidence="1">Essential component of the TIM23 complex, a complex that mediates the translocation of transit peptide-containing proteins across the mitochondrial inner membrane.</text>
</comment>
<reference evidence="4" key="1">
    <citation type="submission" date="2013-04" db="EMBL/GenBank/DDBJ databases">
        <title>The Genome Sequence of Fonticula alba ATCC 38817.</title>
        <authorList>
            <consortium name="The Broad Institute Genomics Platform"/>
            <person name="Russ C."/>
            <person name="Cuomo C."/>
            <person name="Burger G."/>
            <person name="Gray M.W."/>
            <person name="Holland P.W.H."/>
            <person name="King N."/>
            <person name="Lang F.B.F."/>
            <person name="Roger A.J."/>
            <person name="Ruiz-Trillo I."/>
            <person name="Brown M."/>
            <person name="Walker B."/>
            <person name="Young S."/>
            <person name="Zeng Q."/>
            <person name="Gargeya S."/>
            <person name="Fitzgerald M."/>
            <person name="Haas B."/>
            <person name="Abouelleil A."/>
            <person name="Allen A.W."/>
            <person name="Alvarado L."/>
            <person name="Arachchi H.M."/>
            <person name="Berlin A.M."/>
            <person name="Chapman S.B."/>
            <person name="Gainer-Dewar J."/>
            <person name="Goldberg J."/>
            <person name="Griggs A."/>
            <person name="Gujja S."/>
            <person name="Hansen M."/>
            <person name="Howarth C."/>
            <person name="Imamovic A."/>
            <person name="Ireland A."/>
            <person name="Larimer J."/>
            <person name="McCowan C."/>
            <person name="Murphy C."/>
            <person name="Pearson M."/>
            <person name="Poon T.W."/>
            <person name="Priest M."/>
            <person name="Roberts A."/>
            <person name="Saif S."/>
            <person name="Shea T."/>
            <person name="Sisk P."/>
            <person name="Sykes S."/>
            <person name="Wortman J."/>
            <person name="Nusbaum C."/>
            <person name="Birren B."/>
        </authorList>
    </citation>
    <scope>NUCLEOTIDE SEQUENCE [LARGE SCALE GENOMIC DNA]</scope>
    <source>
        <strain evidence="4">ATCC 38817</strain>
    </source>
</reference>
<feature type="domain" description="FCP1 homology" evidence="3">
    <location>
        <begin position="143"/>
        <end position="332"/>
    </location>
</feature>
<evidence type="ECO:0000256" key="1">
    <source>
        <dbReference type="RuleBase" id="RU365079"/>
    </source>
</evidence>
<keyword evidence="1" id="KW-0653">Protein transport</keyword>
<dbReference type="InterPro" id="IPR023214">
    <property type="entry name" value="HAD_sf"/>
</dbReference>
<dbReference type="PROSITE" id="PS50969">
    <property type="entry name" value="FCP1"/>
    <property type="match status" value="1"/>
</dbReference>
<dbReference type="Pfam" id="PF03031">
    <property type="entry name" value="NIF"/>
    <property type="match status" value="1"/>
</dbReference>
<evidence type="ECO:0000313" key="4">
    <source>
        <dbReference type="EMBL" id="KCV69606.1"/>
    </source>
</evidence>
<feature type="compositionally biased region" description="Acidic residues" evidence="2">
    <location>
        <begin position="417"/>
        <end position="427"/>
    </location>
</feature>
<dbReference type="STRING" id="691883.A0A058Z663"/>
<proteinExistence type="inferred from homology"/>
<organism evidence="4">
    <name type="scientific">Fonticula alba</name>
    <name type="common">Slime mold</name>
    <dbReference type="NCBI Taxonomy" id="691883"/>
    <lineage>
        <taxon>Eukaryota</taxon>
        <taxon>Rotosphaerida</taxon>
        <taxon>Fonticulaceae</taxon>
        <taxon>Fonticula</taxon>
    </lineage>
</organism>
<keyword evidence="1" id="KW-0811">Translocation</keyword>
<evidence type="ECO:0000256" key="2">
    <source>
        <dbReference type="SAM" id="MobiDB-lite"/>
    </source>
</evidence>
<evidence type="ECO:0000313" key="5">
    <source>
        <dbReference type="Proteomes" id="UP000030693"/>
    </source>
</evidence>
<keyword evidence="1" id="KW-0813">Transport</keyword>
<keyword evidence="5" id="KW-1185">Reference proteome</keyword>
<gene>
    <name evidence="4" type="ORF">H696_04025</name>
</gene>
<dbReference type="eggNOG" id="KOG1605">
    <property type="taxonomic scope" value="Eukaryota"/>
</dbReference>
<comment type="similarity">
    <text evidence="1">Belongs to the TIM50 family.</text>
</comment>
<feature type="region of interest" description="Disordered" evidence="2">
    <location>
        <begin position="401"/>
        <end position="485"/>
    </location>
</feature>
<dbReference type="OrthoDB" id="277011at2759"/>
<dbReference type="AlphaFoldDB" id="A0A058Z663"/>
<feature type="region of interest" description="Disordered" evidence="2">
    <location>
        <begin position="1"/>
        <end position="29"/>
    </location>
</feature>
<keyword evidence="1" id="KW-0496">Mitochondrion</keyword>
<protein>
    <recommendedName>
        <fullName evidence="1">Mitochondrial import inner membrane translocase subunit TIM50</fullName>
    </recommendedName>
</protein>
<dbReference type="CDD" id="cd07521">
    <property type="entry name" value="HAD_FCP1-like"/>
    <property type="match status" value="1"/>
</dbReference>
<dbReference type="SMART" id="SM00577">
    <property type="entry name" value="CPDc"/>
    <property type="match status" value="1"/>
</dbReference>
<keyword evidence="1" id="KW-0809">Transit peptide</keyword>
<dbReference type="InterPro" id="IPR036412">
    <property type="entry name" value="HAD-like_sf"/>
</dbReference>
<dbReference type="GeneID" id="20528750"/>
<dbReference type="RefSeq" id="XP_009496171.1">
    <property type="nucleotide sequence ID" value="XM_009497896.1"/>
</dbReference>
<feature type="compositionally biased region" description="Low complexity" evidence="2">
    <location>
        <begin position="401"/>
        <end position="416"/>
    </location>
</feature>
<feature type="compositionally biased region" description="Low complexity" evidence="2">
    <location>
        <begin position="443"/>
        <end position="481"/>
    </location>
</feature>
<evidence type="ECO:0000259" key="3">
    <source>
        <dbReference type="PROSITE" id="PS50969"/>
    </source>
</evidence>
<name>A0A058Z663_FONAL</name>
<dbReference type="InterPro" id="IPR050365">
    <property type="entry name" value="TIM50"/>
</dbReference>
<dbReference type="EMBL" id="KB932206">
    <property type="protein sequence ID" value="KCV69606.1"/>
    <property type="molecule type" value="Genomic_DNA"/>
</dbReference>
<dbReference type="GO" id="GO:0015031">
    <property type="term" value="P:protein transport"/>
    <property type="evidence" value="ECO:0007669"/>
    <property type="project" value="UniProtKB-KW"/>
</dbReference>
<comment type="subunit">
    <text evidence="1">Component of the TIM23 complex.</text>
</comment>
<comment type="subcellular location">
    <subcellularLocation>
        <location evidence="1">Mitochondrion inner membrane</location>
        <topology evidence="1">Single-pass membrane protein</topology>
    </subcellularLocation>
</comment>
<dbReference type="PANTHER" id="PTHR12210">
    <property type="entry name" value="DULLARD PROTEIN PHOSPHATASE"/>
    <property type="match status" value="1"/>
</dbReference>
<accession>A0A058Z663</accession>
<dbReference type="Gene3D" id="3.40.50.1000">
    <property type="entry name" value="HAD superfamily/HAD-like"/>
    <property type="match status" value="1"/>
</dbReference>
<dbReference type="SUPFAM" id="SSF56784">
    <property type="entry name" value="HAD-like"/>
    <property type="match status" value="1"/>
</dbReference>